<feature type="region of interest" description="Disordered" evidence="1">
    <location>
        <begin position="310"/>
        <end position="334"/>
    </location>
</feature>
<name>A0A401GSE3_9APHY</name>
<accession>A0A401GSE3</accession>
<gene>
    <name evidence="2" type="ORF">SCP_0703340</name>
</gene>
<dbReference type="InParanoid" id="A0A401GSE3"/>
<dbReference type="GeneID" id="38782065"/>
<evidence type="ECO:0000313" key="2">
    <source>
        <dbReference type="EMBL" id="GBE85148.1"/>
    </source>
</evidence>
<feature type="region of interest" description="Disordered" evidence="1">
    <location>
        <begin position="1"/>
        <end position="29"/>
    </location>
</feature>
<sequence length="345" mass="37932">MNSEPLPPGPPQIRGDARQQPPLRMSASVQSGANALVALVECEKAKVRDALQKEHAEREAEFGRAQEIATKALTEALVRAHSAETGVKAAEARAHAAETELAQAWARAGPADVERTKAQADALRTTENELIQARLDTLRLTEDVTKLRHIVQDHLDELEVYKARCTKLEMEHAESVATKDSEIGSLTNQLLWLDAELRDLKARTAHIDLAAGHDTNSFSVANESGLTADMSNSAAIPDECNSYEEIFSQFVHDSSPGFESPVNTFSTLAVVVDNTNSSSHVDRSRGPALSPKSVADVLHPTASKRQLRIRPQETTRKKRVTRPRVSPPTEEERNRILYLTNDAQF</sequence>
<evidence type="ECO:0000313" key="3">
    <source>
        <dbReference type="Proteomes" id="UP000287166"/>
    </source>
</evidence>
<evidence type="ECO:0000256" key="1">
    <source>
        <dbReference type="SAM" id="MobiDB-lite"/>
    </source>
</evidence>
<dbReference type="Proteomes" id="UP000287166">
    <property type="component" value="Unassembled WGS sequence"/>
</dbReference>
<dbReference type="RefSeq" id="XP_027616061.1">
    <property type="nucleotide sequence ID" value="XM_027760260.1"/>
</dbReference>
<dbReference type="EMBL" id="BFAD01000007">
    <property type="protein sequence ID" value="GBE85148.1"/>
    <property type="molecule type" value="Genomic_DNA"/>
</dbReference>
<dbReference type="AlphaFoldDB" id="A0A401GSE3"/>
<organism evidence="2 3">
    <name type="scientific">Sparassis crispa</name>
    <dbReference type="NCBI Taxonomy" id="139825"/>
    <lineage>
        <taxon>Eukaryota</taxon>
        <taxon>Fungi</taxon>
        <taxon>Dikarya</taxon>
        <taxon>Basidiomycota</taxon>
        <taxon>Agaricomycotina</taxon>
        <taxon>Agaricomycetes</taxon>
        <taxon>Polyporales</taxon>
        <taxon>Sparassidaceae</taxon>
        <taxon>Sparassis</taxon>
    </lineage>
</organism>
<protein>
    <submittedName>
        <fullName evidence="2">Uncharacterized protein</fullName>
    </submittedName>
</protein>
<proteinExistence type="predicted"/>
<feature type="compositionally biased region" description="Pro residues" evidence="1">
    <location>
        <begin position="1"/>
        <end position="11"/>
    </location>
</feature>
<keyword evidence="3" id="KW-1185">Reference proteome</keyword>
<reference evidence="2 3" key="1">
    <citation type="journal article" date="2018" name="Sci. Rep.">
        <title>Genome sequence of the cauliflower mushroom Sparassis crispa (Hanabiratake) and its association with beneficial usage.</title>
        <authorList>
            <person name="Kiyama R."/>
            <person name="Furutani Y."/>
            <person name="Kawaguchi K."/>
            <person name="Nakanishi T."/>
        </authorList>
    </citation>
    <scope>NUCLEOTIDE SEQUENCE [LARGE SCALE GENOMIC DNA]</scope>
</reference>
<comment type="caution">
    <text evidence="2">The sequence shown here is derived from an EMBL/GenBank/DDBJ whole genome shotgun (WGS) entry which is preliminary data.</text>
</comment>